<dbReference type="PANTHER" id="PTHR24148:SF64">
    <property type="entry name" value="HETEROKARYON INCOMPATIBILITY DOMAIN-CONTAINING PROTEIN"/>
    <property type="match status" value="1"/>
</dbReference>
<evidence type="ECO:0000259" key="1">
    <source>
        <dbReference type="Pfam" id="PF06985"/>
    </source>
</evidence>
<sequence>MEFRLLVEAPAHSVRPSIVLDGRRWCLTEPLDVGSEGSDIPAYSCISYVWGLGRLKNPFYPNVEMSDHTLPALTAAMRNRDLTAFWIDAFCIPIDKARKRATLESMGYIYARAAQVVVVLSDTSWSAIDGIIRTEVKKTQDFPDTFLRILEQDEWIKSVWTYQEVVNGTNLSITAEGMGSQPIEGTSFLNALGYYLTSFCRANGLNAFDIRERYPYLDAFEDLIADWRVAAWCDRSVFQAMSGMYRREWREQANYFYSLIGTITGEASQRTSNPTIETLAESFMKVCETKGDFSFIFSSAPRDSRPGFEWRPAPTILRPVLSWHTWGDSQHGQRHANGVTLQDMYQLNRSSSLGDEARQEVLRRFWIPPEPLVSQSLLSWIIRRFGFTWNERLTDAAVAKRLLVHLKQIGFTGCEQPLIFMEGFFFPQYPVSTISDIEVWISTVVTWTFGAPGLAVVMEAGRKAYVPGVFLGIRSGEGTGRQLELRD</sequence>
<keyword evidence="3" id="KW-1185">Reference proteome</keyword>
<protein>
    <recommendedName>
        <fullName evidence="1">Heterokaryon incompatibility domain-containing protein</fullName>
    </recommendedName>
</protein>
<dbReference type="Proteomes" id="UP000310158">
    <property type="component" value="Unassembled WGS sequence"/>
</dbReference>
<dbReference type="InterPro" id="IPR052895">
    <property type="entry name" value="HetReg/Transcr_Mod"/>
</dbReference>
<accession>A0A4S4M421</accession>
<evidence type="ECO:0000313" key="2">
    <source>
        <dbReference type="EMBL" id="THH19307.1"/>
    </source>
</evidence>
<feature type="domain" description="Heterokaryon incompatibility" evidence="1">
    <location>
        <begin position="43"/>
        <end position="164"/>
    </location>
</feature>
<dbReference type="Pfam" id="PF06985">
    <property type="entry name" value="HET"/>
    <property type="match status" value="1"/>
</dbReference>
<reference evidence="2 3" key="1">
    <citation type="submission" date="2019-02" db="EMBL/GenBank/DDBJ databases">
        <title>Genome sequencing of the rare red list fungi Bondarzewia mesenterica.</title>
        <authorList>
            <person name="Buettner E."/>
            <person name="Kellner H."/>
        </authorList>
    </citation>
    <scope>NUCLEOTIDE SEQUENCE [LARGE SCALE GENOMIC DNA]</scope>
    <source>
        <strain evidence="2 3">DSM 108281</strain>
    </source>
</reference>
<organism evidence="2 3">
    <name type="scientific">Bondarzewia mesenterica</name>
    <dbReference type="NCBI Taxonomy" id="1095465"/>
    <lineage>
        <taxon>Eukaryota</taxon>
        <taxon>Fungi</taxon>
        <taxon>Dikarya</taxon>
        <taxon>Basidiomycota</taxon>
        <taxon>Agaricomycotina</taxon>
        <taxon>Agaricomycetes</taxon>
        <taxon>Russulales</taxon>
        <taxon>Bondarzewiaceae</taxon>
        <taxon>Bondarzewia</taxon>
    </lineage>
</organism>
<dbReference type="EMBL" id="SGPL01000049">
    <property type="protein sequence ID" value="THH19307.1"/>
    <property type="molecule type" value="Genomic_DNA"/>
</dbReference>
<comment type="caution">
    <text evidence="2">The sequence shown here is derived from an EMBL/GenBank/DDBJ whole genome shotgun (WGS) entry which is preliminary data.</text>
</comment>
<name>A0A4S4M421_9AGAM</name>
<dbReference type="OrthoDB" id="6329284at2759"/>
<dbReference type="AlphaFoldDB" id="A0A4S4M421"/>
<dbReference type="PANTHER" id="PTHR24148">
    <property type="entry name" value="ANKYRIN REPEAT DOMAIN-CONTAINING PROTEIN 39 HOMOLOG-RELATED"/>
    <property type="match status" value="1"/>
</dbReference>
<proteinExistence type="predicted"/>
<gene>
    <name evidence="2" type="ORF">EW146_g1826</name>
</gene>
<evidence type="ECO:0000313" key="3">
    <source>
        <dbReference type="Proteomes" id="UP000310158"/>
    </source>
</evidence>
<dbReference type="InterPro" id="IPR010730">
    <property type="entry name" value="HET"/>
</dbReference>